<dbReference type="Gene3D" id="2.60.40.10">
    <property type="entry name" value="Immunoglobulins"/>
    <property type="match status" value="1"/>
</dbReference>
<feature type="compositionally biased region" description="Low complexity" evidence="1">
    <location>
        <begin position="298"/>
        <end position="316"/>
    </location>
</feature>
<keyword evidence="2" id="KW-0472">Membrane</keyword>
<organism evidence="3 4">
    <name type="scientific">Iphiclides podalirius</name>
    <name type="common">scarce swallowtail</name>
    <dbReference type="NCBI Taxonomy" id="110791"/>
    <lineage>
        <taxon>Eukaryota</taxon>
        <taxon>Metazoa</taxon>
        <taxon>Ecdysozoa</taxon>
        <taxon>Arthropoda</taxon>
        <taxon>Hexapoda</taxon>
        <taxon>Insecta</taxon>
        <taxon>Pterygota</taxon>
        <taxon>Neoptera</taxon>
        <taxon>Endopterygota</taxon>
        <taxon>Lepidoptera</taxon>
        <taxon>Glossata</taxon>
        <taxon>Ditrysia</taxon>
        <taxon>Papilionoidea</taxon>
        <taxon>Papilionidae</taxon>
        <taxon>Papilioninae</taxon>
        <taxon>Iphiclides</taxon>
    </lineage>
</organism>
<sequence length="316" mass="34893">MMCIVKLCEFVKFITLLGFIININAFRVFDYNGVETILALENEFVPIRCKTDLPMSYCGFLHPSGKRYSITGLALNNGNCVVEINATKADVGEWKCHIGMKSKRVEVMQEIDLRVVEHVAAIRANLTAIHGKAVTLECVTTKGLVPLSYCRFEPPNGSPFSIDSTVNASNPILNKYYFPPNRSLDRGDCAVTIRKVKYEDVGIWTCGAALDGQEYTDFITVEVEGLYAMSTASVAGLTLGGILIAGILGLLGYVAWQRRWFLGIRRHQEGDVIEIQEMGQRPIPQSTPQGSPQRRRLVPTVVVQSPSEPSESVSST</sequence>
<evidence type="ECO:0000313" key="4">
    <source>
        <dbReference type="Proteomes" id="UP000837857"/>
    </source>
</evidence>
<keyword evidence="2" id="KW-0812">Transmembrane</keyword>
<protein>
    <recommendedName>
        <fullName evidence="5">Ig-like domain-containing protein</fullName>
    </recommendedName>
</protein>
<proteinExistence type="predicted"/>
<reference evidence="3" key="1">
    <citation type="submission" date="2022-03" db="EMBL/GenBank/DDBJ databases">
        <authorList>
            <person name="Martin H S."/>
        </authorList>
    </citation>
    <scope>NUCLEOTIDE SEQUENCE</scope>
</reference>
<feature type="region of interest" description="Disordered" evidence="1">
    <location>
        <begin position="276"/>
        <end position="316"/>
    </location>
</feature>
<dbReference type="SUPFAM" id="SSF48726">
    <property type="entry name" value="Immunoglobulin"/>
    <property type="match status" value="1"/>
</dbReference>
<feature type="transmembrane region" description="Helical" evidence="2">
    <location>
        <begin position="234"/>
        <end position="256"/>
    </location>
</feature>
<feature type="compositionally biased region" description="Polar residues" evidence="1">
    <location>
        <begin position="283"/>
        <end position="292"/>
    </location>
</feature>
<keyword evidence="2" id="KW-1133">Transmembrane helix</keyword>
<dbReference type="Proteomes" id="UP000837857">
    <property type="component" value="Chromosome 3"/>
</dbReference>
<dbReference type="InterPro" id="IPR036179">
    <property type="entry name" value="Ig-like_dom_sf"/>
</dbReference>
<dbReference type="EMBL" id="OW152815">
    <property type="protein sequence ID" value="CAH2063528.1"/>
    <property type="molecule type" value="Genomic_DNA"/>
</dbReference>
<evidence type="ECO:0008006" key="5">
    <source>
        <dbReference type="Google" id="ProtNLM"/>
    </source>
</evidence>
<accession>A0ABN8IUA7</accession>
<keyword evidence="4" id="KW-1185">Reference proteome</keyword>
<feature type="non-terminal residue" evidence="3">
    <location>
        <position position="1"/>
    </location>
</feature>
<evidence type="ECO:0000256" key="1">
    <source>
        <dbReference type="SAM" id="MobiDB-lite"/>
    </source>
</evidence>
<evidence type="ECO:0000256" key="2">
    <source>
        <dbReference type="SAM" id="Phobius"/>
    </source>
</evidence>
<evidence type="ECO:0000313" key="3">
    <source>
        <dbReference type="EMBL" id="CAH2063528.1"/>
    </source>
</evidence>
<dbReference type="InterPro" id="IPR013783">
    <property type="entry name" value="Ig-like_fold"/>
</dbReference>
<gene>
    <name evidence="3" type="ORF">IPOD504_LOCUS12557</name>
</gene>
<name>A0ABN8IUA7_9NEOP</name>